<dbReference type="PANTHER" id="PTHR33824">
    <property type="entry name" value="POLYKETIDE CYCLASE/DEHYDRASE AND LIPID TRANSPORT SUPERFAMILY PROTEIN"/>
    <property type="match status" value="1"/>
</dbReference>
<protein>
    <submittedName>
        <fullName evidence="3">SRPBCC family protein</fullName>
    </submittedName>
</protein>
<dbReference type="InterPro" id="IPR023393">
    <property type="entry name" value="START-like_dom_sf"/>
</dbReference>
<name>A0A932CNS1_UNCTE</name>
<proteinExistence type="inferred from homology"/>
<dbReference type="Gene3D" id="3.30.530.20">
    <property type="match status" value="1"/>
</dbReference>
<gene>
    <name evidence="3" type="ORF">HYY20_06680</name>
</gene>
<dbReference type="InterPro" id="IPR047137">
    <property type="entry name" value="ORF3"/>
</dbReference>
<dbReference type="Gene3D" id="3.30.1340.30">
    <property type="match status" value="1"/>
</dbReference>
<dbReference type="SUPFAM" id="SSF55961">
    <property type="entry name" value="Bet v1-like"/>
    <property type="match status" value="1"/>
</dbReference>
<comment type="caution">
    <text evidence="3">The sequence shown here is derived from an EMBL/GenBank/DDBJ whole genome shotgun (WGS) entry which is preliminary data.</text>
</comment>
<dbReference type="EMBL" id="JACPRF010000203">
    <property type="protein sequence ID" value="MBI2876549.1"/>
    <property type="molecule type" value="Genomic_DNA"/>
</dbReference>
<comment type="similarity">
    <text evidence="1">Belongs to the ribosome association toxin RatA family.</text>
</comment>
<dbReference type="CDD" id="cd07817">
    <property type="entry name" value="SRPBCC_8"/>
    <property type="match status" value="1"/>
</dbReference>
<evidence type="ECO:0000256" key="1">
    <source>
        <dbReference type="ARBA" id="ARBA00008918"/>
    </source>
</evidence>
<dbReference type="InterPro" id="IPR007055">
    <property type="entry name" value="BON_dom"/>
</dbReference>
<feature type="domain" description="BON" evidence="2">
    <location>
        <begin position="77"/>
        <end position="143"/>
    </location>
</feature>
<evidence type="ECO:0000313" key="3">
    <source>
        <dbReference type="EMBL" id="MBI2876549.1"/>
    </source>
</evidence>
<accession>A0A932CNS1</accession>
<dbReference type="AlphaFoldDB" id="A0A932CNS1"/>
<dbReference type="PANTHER" id="PTHR33824:SF7">
    <property type="entry name" value="POLYKETIDE CYCLASE_DEHYDRASE AND LIPID TRANSPORT SUPERFAMILY PROTEIN"/>
    <property type="match status" value="1"/>
</dbReference>
<dbReference type="Pfam" id="PF03364">
    <property type="entry name" value="Polyketide_cyc"/>
    <property type="match status" value="1"/>
</dbReference>
<reference evidence="3" key="1">
    <citation type="submission" date="2020-07" db="EMBL/GenBank/DDBJ databases">
        <title>Huge and variable diversity of episymbiotic CPR bacteria and DPANN archaea in groundwater ecosystems.</title>
        <authorList>
            <person name="He C.Y."/>
            <person name="Keren R."/>
            <person name="Whittaker M."/>
            <person name="Farag I.F."/>
            <person name="Doudna J."/>
            <person name="Cate J.H.D."/>
            <person name="Banfield J.F."/>
        </authorList>
    </citation>
    <scope>NUCLEOTIDE SEQUENCE</scope>
    <source>
        <strain evidence="3">NC_groundwater_672_Ag_B-0.1um_62_36</strain>
    </source>
</reference>
<dbReference type="Pfam" id="PF04972">
    <property type="entry name" value="BON"/>
    <property type="match status" value="1"/>
</dbReference>
<sequence length="395" mass="43328">MNKGLTLIGSIGAGAGLMYMLDPEQGKRRRALVRDKMISAVSQTEDAMGKTGRDLRNRTTGLLAEARSRFLGKEEVSDRVVQDRVRSKIGRLARYPRLIDVTVEQGCVILSGPVLAGEVDRLLRRVSAIRGVKAVENQLDVREQLGDIAGLQGAQPRPREAWFELMQTNWSPAARFLTGAFGSGLALYSMKRRGLLGTTMATVGLGLLTRAASNLDLERILGVGAGRHAIDLQKEIQVNAPVDRVFEFWSNLENFPRFMSHVREVKNLGDGRHHWKIAGPAGISVEWDTSITQFTPNEVIAWKTEGNAAVEHAGIVRFEPGPDGSTRIHVRMSYNPPAGALGHMVAVLFGVDPKSAMDKDLVRFKSLIEEGKTTAHGERIMREDLPGGAGRRPAR</sequence>
<evidence type="ECO:0000259" key="2">
    <source>
        <dbReference type="PROSITE" id="PS50914"/>
    </source>
</evidence>
<evidence type="ECO:0000313" key="4">
    <source>
        <dbReference type="Proteomes" id="UP000769766"/>
    </source>
</evidence>
<dbReference type="Proteomes" id="UP000769766">
    <property type="component" value="Unassembled WGS sequence"/>
</dbReference>
<organism evidence="3 4">
    <name type="scientific">Tectimicrobiota bacterium</name>
    <dbReference type="NCBI Taxonomy" id="2528274"/>
    <lineage>
        <taxon>Bacteria</taxon>
        <taxon>Pseudomonadati</taxon>
        <taxon>Nitrospinota/Tectimicrobiota group</taxon>
        <taxon>Candidatus Tectimicrobiota</taxon>
    </lineage>
</organism>
<dbReference type="PROSITE" id="PS50914">
    <property type="entry name" value="BON"/>
    <property type="match status" value="1"/>
</dbReference>
<dbReference type="InterPro" id="IPR005031">
    <property type="entry name" value="COQ10_START"/>
</dbReference>